<gene>
    <name evidence="2" type="ORF">F3Y22_tig00111467pilonHSYRG00055</name>
</gene>
<accession>A0A6A2XNE8</accession>
<protein>
    <submittedName>
        <fullName evidence="2">Ribosomal protein L7Ae/L30e/S12e/Gadd45 family protein</fullName>
    </submittedName>
</protein>
<feature type="compositionally biased region" description="Polar residues" evidence="1">
    <location>
        <begin position="335"/>
        <end position="355"/>
    </location>
</feature>
<dbReference type="EMBL" id="VEPZ02001349">
    <property type="protein sequence ID" value="KAE8677941.1"/>
    <property type="molecule type" value="Genomic_DNA"/>
</dbReference>
<proteinExistence type="predicted"/>
<name>A0A6A2XNE8_HIBSY</name>
<evidence type="ECO:0000313" key="3">
    <source>
        <dbReference type="Proteomes" id="UP000436088"/>
    </source>
</evidence>
<evidence type="ECO:0000313" key="2">
    <source>
        <dbReference type="EMBL" id="KAE8677941.1"/>
    </source>
</evidence>
<feature type="region of interest" description="Disordered" evidence="1">
    <location>
        <begin position="575"/>
        <end position="599"/>
    </location>
</feature>
<feature type="region of interest" description="Disordered" evidence="1">
    <location>
        <begin position="181"/>
        <end position="205"/>
    </location>
</feature>
<dbReference type="PANTHER" id="PTHR46992:SF1">
    <property type="entry name" value="GYF DOMAIN-CONTAINING PROTEIN"/>
    <property type="match status" value="1"/>
</dbReference>
<feature type="compositionally biased region" description="Basic and acidic residues" evidence="1">
    <location>
        <begin position="181"/>
        <end position="202"/>
    </location>
</feature>
<dbReference type="GO" id="GO:0005840">
    <property type="term" value="C:ribosome"/>
    <property type="evidence" value="ECO:0007669"/>
    <property type="project" value="UniProtKB-KW"/>
</dbReference>
<keyword evidence="3" id="KW-1185">Reference proteome</keyword>
<comment type="caution">
    <text evidence="2">The sequence shown here is derived from an EMBL/GenBank/DDBJ whole genome shotgun (WGS) entry which is preliminary data.</text>
</comment>
<dbReference type="PANTHER" id="PTHR46992">
    <property type="entry name" value="GYF DOMAIN-CONTAINING PROTEIN"/>
    <property type="match status" value="1"/>
</dbReference>
<keyword evidence="2" id="KW-0687">Ribonucleoprotein</keyword>
<feature type="compositionally biased region" description="Basic and acidic residues" evidence="1">
    <location>
        <begin position="590"/>
        <end position="599"/>
    </location>
</feature>
<feature type="region of interest" description="Disordered" evidence="1">
    <location>
        <begin position="1"/>
        <end position="30"/>
    </location>
</feature>
<sequence length="769" mass="83403">MADGKLDLPDDLLSSKTSSDHSSLNGEARERNLEDKGLTGLLEDTKVDQAISESNIPLSPQWLMLNRLILRCRGIESHGGHFIIRRPSTEAALNLVLGAAYYLISPYPITYGNKDSHFKTRKTGGGLPLILKVVAVGVKRREKQAYLAEEIGEKKTVVLIFHQQRIDNKWYNKWSLRWGPEDKENDSQTEKRTGSEKEDARTGKQALVGGVRLASERENDSLDKWRPLHRLEIHAGGSASNHSAPGFGSKRGRVEGSNVRFAGRGRSNANLQIGRPKSASAIGSLPLDKSKTFNAYCYPRGKLLDVYRKQKTAPNFDILPDEAVLGDIWKRKTTSSGVLQNSSRETSEGKQSSSINREDNVDSGEKPAVNNNYLGKHPEAYTTNSLITVTKEMNSSKGGLRCESPSEIDVCNPCFLSDREIGGSIKDADEIKSYDYGKVTDLKMQKHPTLEDDESSMHFGVGGELPEDSSSLFDFSSLQPTVGPNQINIKGNNETHLLESVTVNPPEHLSLYYLDPQGVIQGPYLGIDIITCYENAISLFFEGSLGETASSASAPELKGSAIGCDQKRTLSAAETSATEFQLRRPTQSYHSEHSEDQSLHKFTDAQEEADPANHLSITDEFSKINITSHQEDELHPFGLLISELRSPSGLKRSHSSNIASSIVAEQTSFPEVWPDDYRRNASSNPNIHLGTTGEANPSFSSTNGTSFGASVSTRAAVGTSTTAAVVGTSKIAAAAAGTTALPPLNQIVTGGAAAATSTAATFSISAIAY</sequence>
<dbReference type="AlphaFoldDB" id="A0A6A2XNE8"/>
<reference evidence="2" key="1">
    <citation type="submission" date="2019-09" db="EMBL/GenBank/DDBJ databases">
        <title>Draft genome information of white flower Hibiscus syriacus.</title>
        <authorList>
            <person name="Kim Y.-M."/>
        </authorList>
    </citation>
    <scope>NUCLEOTIDE SEQUENCE [LARGE SCALE GENOMIC DNA]</scope>
    <source>
        <strain evidence="2">YM2019G1</strain>
    </source>
</reference>
<organism evidence="2 3">
    <name type="scientific">Hibiscus syriacus</name>
    <name type="common">Rose of Sharon</name>
    <dbReference type="NCBI Taxonomy" id="106335"/>
    <lineage>
        <taxon>Eukaryota</taxon>
        <taxon>Viridiplantae</taxon>
        <taxon>Streptophyta</taxon>
        <taxon>Embryophyta</taxon>
        <taxon>Tracheophyta</taxon>
        <taxon>Spermatophyta</taxon>
        <taxon>Magnoliopsida</taxon>
        <taxon>eudicotyledons</taxon>
        <taxon>Gunneridae</taxon>
        <taxon>Pentapetalae</taxon>
        <taxon>rosids</taxon>
        <taxon>malvids</taxon>
        <taxon>Malvales</taxon>
        <taxon>Malvaceae</taxon>
        <taxon>Malvoideae</taxon>
        <taxon>Hibiscus</taxon>
    </lineage>
</organism>
<feature type="compositionally biased region" description="Basic and acidic residues" evidence="1">
    <location>
        <begin position="356"/>
        <end position="365"/>
    </location>
</feature>
<keyword evidence="2" id="KW-0689">Ribosomal protein</keyword>
<feature type="compositionally biased region" description="Polar residues" evidence="1">
    <location>
        <begin position="575"/>
        <end position="589"/>
    </location>
</feature>
<feature type="compositionally biased region" description="Low complexity" evidence="1">
    <location>
        <begin position="11"/>
        <end position="24"/>
    </location>
</feature>
<feature type="region of interest" description="Disordered" evidence="1">
    <location>
        <begin position="335"/>
        <end position="377"/>
    </location>
</feature>
<dbReference type="Proteomes" id="UP000436088">
    <property type="component" value="Unassembled WGS sequence"/>
</dbReference>
<evidence type="ECO:0000256" key="1">
    <source>
        <dbReference type="SAM" id="MobiDB-lite"/>
    </source>
</evidence>